<dbReference type="PANTHER" id="PTHR31157">
    <property type="entry name" value="SCP DOMAIN-CONTAINING PROTEIN"/>
    <property type="match status" value="1"/>
</dbReference>
<dbReference type="PROSITE" id="PS51257">
    <property type="entry name" value="PROKAR_LIPOPROTEIN"/>
    <property type="match status" value="1"/>
</dbReference>
<protein>
    <submittedName>
        <fullName evidence="3">CAP domain-containing protein</fullName>
    </submittedName>
</protein>
<dbReference type="Proteomes" id="UP001596060">
    <property type="component" value="Unassembled WGS sequence"/>
</dbReference>
<dbReference type="Pfam" id="PF00188">
    <property type="entry name" value="CAP"/>
    <property type="match status" value="1"/>
</dbReference>
<feature type="chain" id="PRO_5046203159" evidence="1">
    <location>
        <begin position="21"/>
        <end position="174"/>
    </location>
</feature>
<keyword evidence="1" id="KW-0732">Signal</keyword>
<dbReference type="InterPro" id="IPR014044">
    <property type="entry name" value="CAP_dom"/>
</dbReference>
<dbReference type="InterPro" id="IPR035940">
    <property type="entry name" value="CAP_sf"/>
</dbReference>
<dbReference type="PANTHER" id="PTHR31157:SF1">
    <property type="entry name" value="SCP DOMAIN-CONTAINING PROTEIN"/>
    <property type="match status" value="1"/>
</dbReference>
<sequence length="174" mass="18058">MDCLLRGAAKARSMSCPALLAGALALMGAAGCTEPARTGQPAFYRDLGSASARVDTGEARAMISAYRLNAGLNTLTLDPALVAAAQQEADAMAAADRPAQAEAVKARLARAGQTGAEANLSAGYRRLAEAFSGWRDSPQHDRVMKTPGATRMGIATAYAPGSKYQVYWALILAP</sequence>
<feature type="signal peptide" evidence="1">
    <location>
        <begin position="1"/>
        <end position="20"/>
    </location>
</feature>
<reference evidence="4" key="1">
    <citation type="journal article" date="2019" name="Int. J. Syst. Evol. Microbiol.">
        <title>The Global Catalogue of Microorganisms (GCM) 10K type strain sequencing project: providing services to taxonomists for standard genome sequencing and annotation.</title>
        <authorList>
            <consortium name="The Broad Institute Genomics Platform"/>
            <consortium name="The Broad Institute Genome Sequencing Center for Infectious Disease"/>
            <person name="Wu L."/>
            <person name="Ma J."/>
        </authorList>
    </citation>
    <scope>NUCLEOTIDE SEQUENCE [LARGE SCALE GENOMIC DNA]</scope>
    <source>
        <strain evidence="4">CCUG 43117</strain>
    </source>
</reference>
<dbReference type="SUPFAM" id="SSF55797">
    <property type="entry name" value="PR-1-like"/>
    <property type="match status" value="1"/>
</dbReference>
<gene>
    <name evidence="3" type="ORF">ACFPN9_14560</name>
</gene>
<keyword evidence="4" id="KW-1185">Reference proteome</keyword>
<accession>A0ABW0P2A5</accession>
<comment type="caution">
    <text evidence="3">The sequence shown here is derived from an EMBL/GenBank/DDBJ whole genome shotgun (WGS) entry which is preliminary data.</text>
</comment>
<evidence type="ECO:0000259" key="2">
    <source>
        <dbReference type="Pfam" id="PF00188"/>
    </source>
</evidence>
<feature type="domain" description="SCP" evidence="2">
    <location>
        <begin position="62"/>
        <end position="169"/>
    </location>
</feature>
<dbReference type="EMBL" id="JBHSLU010000045">
    <property type="protein sequence ID" value="MFC5506478.1"/>
    <property type="molecule type" value="Genomic_DNA"/>
</dbReference>
<name>A0ABW0P2A5_9HYPH</name>
<dbReference type="CDD" id="cd05379">
    <property type="entry name" value="CAP_bacterial"/>
    <property type="match status" value="1"/>
</dbReference>
<evidence type="ECO:0000256" key="1">
    <source>
        <dbReference type="SAM" id="SignalP"/>
    </source>
</evidence>
<evidence type="ECO:0000313" key="4">
    <source>
        <dbReference type="Proteomes" id="UP001596060"/>
    </source>
</evidence>
<dbReference type="Gene3D" id="3.40.33.10">
    <property type="entry name" value="CAP"/>
    <property type="match status" value="1"/>
</dbReference>
<proteinExistence type="predicted"/>
<evidence type="ECO:0000313" key="3">
    <source>
        <dbReference type="EMBL" id="MFC5506478.1"/>
    </source>
</evidence>
<organism evidence="3 4">
    <name type="scientific">Bosea massiliensis</name>
    <dbReference type="NCBI Taxonomy" id="151419"/>
    <lineage>
        <taxon>Bacteria</taxon>
        <taxon>Pseudomonadati</taxon>
        <taxon>Pseudomonadota</taxon>
        <taxon>Alphaproteobacteria</taxon>
        <taxon>Hyphomicrobiales</taxon>
        <taxon>Boseaceae</taxon>
        <taxon>Bosea</taxon>
    </lineage>
</organism>
<dbReference type="RefSeq" id="WP_245282424.1">
    <property type="nucleotide sequence ID" value="NZ_JBHSLU010000045.1"/>
</dbReference>